<dbReference type="Proteomes" id="UP000076023">
    <property type="component" value="Unassembled WGS sequence"/>
</dbReference>
<protein>
    <submittedName>
        <fullName evidence="2">Uncharacterized protein</fullName>
    </submittedName>
</protein>
<keyword evidence="3" id="KW-1185">Reference proteome</keyword>
<gene>
    <name evidence="2" type="ORF">TSACC_21683</name>
</gene>
<reference evidence="3" key="1">
    <citation type="journal article" date="2017" name="Genome Announc.">
        <title>Draft Genome Sequence of Terrimicrobium sacchariphilum NM-5T, a Facultative Anaerobic Soil Bacterium of the Class Spartobacteria.</title>
        <authorList>
            <person name="Qiu Y.L."/>
            <person name="Tourlousse D.M."/>
            <person name="Matsuura N."/>
            <person name="Ohashi A."/>
            <person name="Sekiguchi Y."/>
        </authorList>
    </citation>
    <scope>NUCLEOTIDE SEQUENCE [LARGE SCALE GENOMIC DNA]</scope>
    <source>
        <strain evidence="3">NM-5</strain>
    </source>
</reference>
<feature type="compositionally biased region" description="Low complexity" evidence="1">
    <location>
        <begin position="93"/>
        <end position="107"/>
    </location>
</feature>
<sequence length="292" mass="30773">MSLTLKQPLGSESLFQQDLFPLATLTSDLSATFGPKTCEDTLSATSSPGLADGAEPCNLQDGQKIVLYGPGAVHASHSAPLESNSGQQTRGISGPSSSDSSPSSDLQRALANRLRAALDVNGSPEYVLTWKEWPMKSGPPICALRASVRRTSASVFGGWLTPKGSDAQGGWQGKDLRTTPGGGLRKLIDQAMIAGWLTPSANEDAAGNWGTGMQAMLGSQVKLVSGTTQSGTNAETGKRGGLVLNPRFSLWLMGYPEEWASCGEAAMQSFRKRPRSSSNRQRKQSEDSNGVA</sequence>
<comment type="caution">
    <text evidence="2">The sequence shown here is derived from an EMBL/GenBank/DDBJ whole genome shotgun (WGS) entry which is preliminary data.</text>
</comment>
<accession>A0A146G6S1</accession>
<feature type="region of interest" description="Disordered" evidence="1">
    <location>
        <begin position="76"/>
        <end position="107"/>
    </location>
</feature>
<evidence type="ECO:0000256" key="1">
    <source>
        <dbReference type="SAM" id="MobiDB-lite"/>
    </source>
</evidence>
<feature type="compositionally biased region" description="Polar residues" evidence="1">
    <location>
        <begin position="81"/>
        <end position="91"/>
    </location>
</feature>
<dbReference type="InParanoid" id="A0A146G6S1"/>
<evidence type="ECO:0000313" key="3">
    <source>
        <dbReference type="Proteomes" id="UP000076023"/>
    </source>
</evidence>
<organism evidence="2 3">
    <name type="scientific">Terrimicrobium sacchariphilum</name>
    <dbReference type="NCBI Taxonomy" id="690879"/>
    <lineage>
        <taxon>Bacteria</taxon>
        <taxon>Pseudomonadati</taxon>
        <taxon>Verrucomicrobiota</taxon>
        <taxon>Terrimicrobiia</taxon>
        <taxon>Terrimicrobiales</taxon>
        <taxon>Terrimicrobiaceae</taxon>
        <taxon>Terrimicrobium</taxon>
    </lineage>
</organism>
<name>A0A146G6S1_TERSA</name>
<dbReference type="STRING" id="690879.TSACC_21683"/>
<feature type="region of interest" description="Disordered" evidence="1">
    <location>
        <begin position="267"/>
        <end position="292"/>
    </location>
</feature>
<dbReference type="EMBL" id="BDCO01000002">
    <property type="protein sequence ID" value="GAT33270.1"/>
    <property type="molecule type" value="Genomic_DNA"/>
</dbReference>
<proteinExistence type="predicted"/>
<evidence type="ECO:0000313" key="2">
    <source>
        <dbReference type="EMBL" id="GAT33270.1"/>
    </source>
</evidence>
<dbReference type="AlphaFoldDB" id="A0A146G6S1"/>